<reference evidence="3 4" key="1">
    <citation type="journal article" date="2018" name="Nat. Ecol. Evol.">
        <title>Pezizomycetes genomes reveal the molecular basis of ectomycorrhizal truffle lifestyle.</title>
        <authorList>
            <person name="Murat C."/>
            <person name="Payen T."/>
            <person name="Noel B."/>
            <person name="Kuo A."/>
            <person name="Morin E."/>
            <person name="Chen J."/>
            <person name="Kohler A."/>
            <person name="Krizsan K."/>
            <person name="Balestrini R."/>
            <person name="Da Silva C."/>
            <person name="Montanini B."/>
            <person name="Hainaut M."/>
            <person name="Levati E."/>
            <person name="Barry K.W."/>
            <person name="Belfiori B."/>
            <person name="Cichocki N."/>
            <person name="Clum A."/>
            <person name="Dockter R.B."/>
            <person name="Fauchery L."/>
            <person name="Guy J."/>
            <person name="Iotti M."/>
            <person name="Le Tacon F."/>
            <person name="Lindquist E.A."/>
            <person name="Lipzen A."/>
            <person name="Malagnac F."/>
            <person name="Mello A."/>
            <person name="Molinier V."/>
            <person name="Miyauchi S."/>
            <person name="Poulain J."/>
            <person name="Riccioni C."/>
            <person name="Rubini A."/>
            <person name="Sitrit Y."/>
            <person name="Splivallo R."/>
            <person name="Traeger S."/>
            <person name="Wang M."/>
            <person name="Zifcakova L."/>
            <person name="Wipf D."/>
            <person name="Zambonelli A."/>
            <person name="Paolocci F."/>
            <person name="Nowrousian M."/>
            <person name="Ottonello S."/>
            <person name="Baldrian P."/>
            <person name="Spatafora J.W."/>
            <person name="Henrissat B."/>
            <person name="Nagy L.G."/>
            <person name="Aury J.M."/>
            <person name="Wincker P."/>
            <person name="Grigoriev I.V."/>
            <person name="Bonfante P."/>
            <person name="Martin F.M."/>
        </authorList>
    </citation>
    <scope>NUCLEOTIDE SEQUENCE [LARGE SCALE GENOMIC DNA]</scope>
    <source>
        <strain evidence="3 4">RN42</strain>
    </source>
</reference>
<evidence type="ECO:0000256" key="1">
    <source>
        <dbReference type="SAM" id="MobiDB-lite"/>
    </source>
</evidence>
<evidence type="ECO:0000313" key="4">
    <source>
        <dbReference type="Proteomes" id="UP000275078"/>
    </source>
</evidence>
<keyword evidence="2" id="KW-1133">Transmembrane helix</keyword>
<keyword evidence="2" id="KW-0472">Membrane</keyword>
<gene>
    <name evidence="3" type="ORF">BJ508DRAFT_132624</name>
</gene>
<proteinExistence type="predicted"/>
<feature type="region of interest" description="Disordered" evidence="1">
    <location>
        <begin position="1"/>
        <end position="29"/>
    </location>
</feature>
<feature type="transmembrane region" description="Helical" evidence="2">
    <location>
        <begin position="47"/>
        <end position="67"/>
    </location>
</feature>
<dbReference type="Proteomes" id="UP000275078">
    <property type="component" value="Unassembled WGS sequence"/>
</dbReference>
<dbReference type="AlphaFoldDB" id="A0A3N4I1H6"/>
<keyword evidence="2" id="KW-0812">Transmembrane</keyword>
<protein>
    <submittedName>
        <fullName evidence="3">Uncharacterized protein</fullName>
    </submittedName>
</protein>
<keyword evidence="4" id="KW-1185">Reference proteome</keyword>
<evidence type="ECO:0000313" key="3">
    <source>
        <dbReference type="EMBL" id="RPA79933.1"/>
    </source>
</evidence>
<organism evidence="3 4">
    <name type="scientific">Ascobolus immersus RN42</name>
    <dbReference type="NCBI Taxonomy" id="1160509"/>
    <lineage>
        <taxon>Eukaryota</taxon>
        <taxon>Fungi</taxon>
        <taxon>Dikarya</taxon>
        <taxon>Ascomycota</taxon>
        <taxon>Pezizomycotina</taxon>
        <taxon>Pezizomycetes</taxon>
        <taxon>Pezizales</taxon>
        <taxon>Ascobolaceae</taxon>
        <taxon>Ascobolus</taxon>
    </lineage>
</organism>
<dbReference type="EMBL" id="ML119693">
    <property type="protein sequence ID" value="RPA79933.1"/>
    <property type="molecule type" value="Genomic_DNA"/>
</dbReference>
<name>A0A3N4I1H6_ASCIM</name>
<accession>A0A3N4I1H6</accession>
<evidence type="ECO:0000256" key="2">
    <source>
        <dbReference type="SAM" id="Phobius"/>
    </source>
</evidence>
<sequence>MGGVGGGVGDAGEGDDGAGGTGGGAGGFGGVQVKSELYLEIMKDWRIWWTVGLDSPFWIAWNGYLWMARML</sequence>